<dbReference type="AlphaFoldDB" id="A0A0D3JML6"/>
<evidence type="ECO:0000256" key="2">
    <source>
        <dbReference type="ARBA" id="ARBA00022695"/>
    </source>
</evidence>
<reference evidence="4" key="1">
    <citation type="journal article" date="2013" name="Nature">
        <title>Pan genome of the phytoplankton Emiliania underpins its global distribution.</title>
        <authorList>
            <person name="Read B.A."/>
            <person name="Kegel J."/>
            <person name="Klute M.J."/>
            <person name="Kuo A."/>
            <person name="Lefebvre S.C."/>
            <person name="Maumus F."/>
            <person name="Mayer C."/>
            <person name="Miller J."/>
            <person name="Monier A."/>
            <person name="Salamov A."/>
            <person name="Young J."/>
            <person name="Aguilar M."/>
            <person name="Claverie J.M."/>
            <person name="Frickenhaus S."/>
            <person name="Gonzalez K."/>
            <person name="Herman E.K."/>
            <person name="Lin Y.C."/>
            <person name="Napier J."/>
            <person name="Ogata H."/>
            <person name="Sarno A.F."/>
            <person name="Shmutz J."/>
            <person name="Schroeder D."/>
            <person name="de Vargas C."/>
            <person name="Verret F."/>
            <person name="von Dassow P."/>
            <person name="Valentin K."/>
            <person name="Van de Peer Y."/>
            <person name="Wheeler G."/>
            <person name="Dacks J.B."/>
            <person name="Delwiche C.F."/>
            <person name="Dyhrman S.T."/>
            <person name="Glockner G."/>
            <person name="John U."/>
            <person name="Richards T."/>
            <person name="Worden A.Z."/>
            <person name="Zhang X."/>
            <person name="Grigoriev I.V."/>
            <person name="Allen A.E."/>
            <person name="Bidle K."/>
            <person name="Borodovsky M."/>
            <person name="Bowler C."/>
            <person name="Brownlee C."/>
            <person name="Cock J.M."/>
            <person name="Elias M."/>
            <person name="Gladyshev V.N."/>
            <person name="Groth M."/>
            <person name="Guda C."/>
            <person name="Hadaegh A."/>
            <person name="Iglesias-Rodriguez M.D."/>
            <person name="Jenkins J."/>
            <person name="Jones B.M."/>
            <person name="Lawson T."/>
            <person name="Leese F."/>
            <person name="Lindquist E."/>
            <person name="Lobanov A."/>
            <person name="Lomsadze A."/>
            <person name="Malik S.B."/>
            <person name="Marsh M.E."/>
            <person name="Mackinder L."/>
            <person name="Mock T."/>
            <person name="Mueller-Roeber B."/>
            <person name="Pagarete A."/>
            <person name="Parker M."/>
            <person name="Probert I."/>
            <person name="Quesneville H."/>
            <person name="Raines C."/>
            <person name="Rensing S.A."/>
            <person name="Riano-Pachon D.M."/>
            <person name="Richier S."/>
            <person name="Rokitta S."/>
            <person name="Shiraiwa Y."/>
            <person name="Soanes D.M."/>
            <person name="van der Giezen M."/>
            <person name="Wahlund T.M."/>
            <person name="Williams B."/>
            <person name="Wilson W."/>
            <person name="Wolfe G."/>
            <person name="Wurch L.L."/>
        </authorList>
    </citation>
    <scope>NUCLEOTIDE SEQUENCE</scope>
</reference>
<dbReference type="HOGENOM" id="CLU_2019547_0_0_1"/>
<sequence length="123" mass="13379">MGAVYSYLFGESPFDASWPAYEEKMRAEGLSNAAIAAFKYNFKMLTSGANLMIPGESIQPVESLPDYASLTTEYWLVDPVHLRTTGGLGTGMGLEKAKSLLDLKEGRNFLDFIALQAADGFPS</sequence>
<dbReference type="GeneID" id="17270296"/>
<keyword evidence="2" id="KW-0548">Nucleotidyltransferase</keyword>
<dbReference type="Pfam" id="PF01704">
    <property type="entry name" value="UDPGP"/>
    <property type="match status" value="1"/>
</dbReference>
<dbReference type="RefSeq" id="XP_005777180.1">
    <property type="nucleotide sequence ID" value="XM_005777123.1"/>
</dbReference>
<organism evidence="3 4">
    <name type="scientific">Emiliania huxleyi (strain CCMP1516)</name>
    <dbReference type="NCBI Taxonomy" id="280463"/>
    <lineage>
        <taxon>Eukaryota</taxon>
        <taxon>Haptista</taxon>
        <taxon>Haptophyta</taxon>
        <taxon>Prymnesiophyceae</taxon>
        <taxon>Isochrysidales</taxon>
        <taxon>Noelaerhabdaceae</taxon>
        <taxon>Emiliania</taxon>
    </lineage>
</organism>
<evidence type="ECO:0000313" key="4">
    <source>
        <dbReference type="Proteomes" id="UP000013827"/>
    </source>
</evidence>
<name>A0A0D3JML6_EMIH1</name>
<protein>
    <submittedName>
        <fullName evidence="3">Uncharacterized protein</fullName>
    </submittedName>
</protein>
<dbReference type="PaxDb" id="2903-EOD24751"/>
<keyword evidence="1" id="KW-0808">Transferase</keyword>
<dbReference type="KEGG" id="ehx:EMIHUDRAFT_238347"/>
<evidence type="ECO:0000313" key="3">
    <source>
        <dbReference type="EnsemblProtists" id="EOD24751"/>
    </source>
</evidence>
<proteinExistence type="predicted"/>
<reference evidence="3" key="2">
    <citation type="submission" date="2024-10" db="UniProtKB">
        <authorList>
            <consortium name="EnsemblProtists"/>
        </authorList>
    </citation>
    <scope>IDENTIFICATION</scope>
</reference>
<keyword evidence="4" id="KW-1185">Reference proteome</keyword>
<accession>A0A0D3JML6</accession>
<dbReference type="Proteomes" id="UP000013827">
    <property type="component" value="Unassembled WGS sequence"/>
</dbReference>
<dbReference type="STRING" id="2903.R1EP33"/>
<dbReference type="Gene3D" id="3.90.550.10">
    <property type="entry name" value="Spore Coat Polysaccharide Biosynthesis Protein SpsA, Chain A"/>
    <property type="match status" value="1"/>
</dbReference>
<dbReference type="InterPro" id="IPR029044">
    <property type="entry name" value="Nucleotide-diphossugar_trans"/>
</dbReference>
<dbReference type="GO" id="GO:0070569">
    <property type="term" value="F:uridylyltransferase activity"/>
    <property type="evidence" value="ECO:0007669"/>
    <property type="project" value="InterPro"/>
</dbReference>
<evidence type="ECO:0000256" key="1">
    <source>
        <dbReference type="ARBA" id="ARBA00022679"/>
    </source>
</evidence>
<dbReference type="InterPro" id="IPR002618">
    <property type="entry name" value="UDPGP_fam"/>
</dbReference>
<dbReference type="EnsemblProtists" id="EOD24751">
    <property type="protein sequence ID" value="EOD24751"/>
    <property type="gene ID" value="EMIHUDRAFT_238347"/>
</dbReference>